<dbReference type="AlphaFoldDB" id="A0A2K3MCW8"/>
<reference evidence="2 3" key="1">
    <citation type="journal article" date="2014" name="Am. J. Bot.">
        <title>Genome assembly and annotation for red clover (Trifolium pratense; Fabaceae).</title>
        <authorList>
            <person name="Istvanek J."/>
            <person name="Jaros M."/>
            <person name="Krenek A."/>
            <person name="Repkova J."/>
        </authorList>
    </citation>
    <scope>NUCLEOTIDE SEQUENCE [LARGE SCALE GENOMIC DNA]</scope>
    <source>
        <strain evidence="3">cv. Tatra</strain>
        <tissue evidence="2">Young leaves</tissue>
    </source>
</reference>
<gene>
    <name evidence="2" type="ORF">L195_g044715</name>
</gene>
<evidence type="ECO:0000313" key="3">
    <source>
        <dbReference type="Proteomes" id="UP000236291"/>
    </source>
</evidence>
<comment type="caution">
    <text evidence="2">The sequence shown here is derived from an EMBL/GenBank/DDBJ whole genome shotgun (WGS) entry which is preliminary data.</text>
</comment>
<dbReference type="Proteomes" id="UP000236291">
    <property type="component" value="Unassembled WGS sequence"/>
</dbReference>
<accession>A0A2K3MCW8</accession>
<evidence type="ECO:0000313" key="2">
    <source>
        <dbReference type="EMBL" id="PNX88609.1"/>
    </source>
</evidence>
<reference evidence="2 3" key="2">
    <citation type="journal article" date="2017" name="Front. Plant Sci.">
        <title>Gene Classification and Mining of Molecular Markers Useful in Red Clover (Trifolium pratense) Breeding.</title>
        <authorList>
            <person name="Istvanek J."/>
            <person name="Dluhosova J."/>
            <person name="Dluhos P."/>
            <person name="Patkova L."/>
            <person name="Nedelnik J."/>
            <person name="Repkova J."/>
        </authorList>
    </citation>
    <scope>NUCLEOTIDE SEQUENCE [LARGE SCALE GENOMIC DNA]</scope>
    <source>
        <strain evidence="3">cv. Tatra</strain>
        <tissue evidence="2">Young leaves</tissue>
    </source>
</reference>
<dbReference type="EMBL" id="ASHM01057176">
    <property type="protein sequence ID" value="PNX88609.1"/>
    <property type="molecule type" value="Genomic_DNA"/>
</dbReference>
<sequence length="70" mass="7439">MKVTRSIMILKPNGYQSQSESAPASPAGSTPPVSPFSGKVYYLNTDSGFLGSVISSLQRLSETERGCAQQ</sequence>
<feature type="region of interest" description="Disordered" evidence="1">
    <location>
        <begin position="11"/>
        <end position="32"/>
    </location>
</feature>
<name>A0A2K3MCW8_TRIPR</name>
<organism evidence="2 3">
    <name type="scientific">Trifolium pratense</name>
    <name type="common">Red clover</name>
    <dbReference type="NCBI Taxonomy" id="57577"/>
    <lineage>
        <taxon>Eukaryota</taxon>
        <taxon>Viridiplantae</taxon>
        <taxon>Streptophyta</taxon>
        <taxon>Embryophyta</taxon>
        <taxon>Tracheophyta</taxon>
        <taxon>Spermatophyta</taxon>
        <taxon>Magnoliopsida</taxon>
        <taxon>eudicotyledons</taxon>
        <taxon>Gunneridae</taxon>
        <taxon>Pentapetalae</taxon>
        <taxon>rosids</taxon>
        <taxon>fabids</taxon>
        <taxon>Fabales</taxon>
        <taxon>Fabaceae</taxon>
        <taxon>Papilionoideae</taxon>
        <taxon>50 kb inversion clade</taxon>
        <taxon>NPAAA clade</taxon>
        <taxon>Hologalegina</taxon>
        <taxon>IRL clade</taxon>
        <taxon>Trifolieae</taxon>
        <taxon>Trifolium</taxon>
    </lineage>
</organism>
<proteinExistence type="predicted"/>
<protein>
    <submittedName>
        <fullName evidence="2">Uncharacterized protein</fullName>
    </submittedName>
</protein>
<feature type="compositionally biased region" description="Low complexity" evidence="1">
    <location>
        <begin position="17"/>
        <end position="31"/>
    </location>
</feature>
<evidence type="ECO:0000256" key="1">
    <source>
        <dbReference type="SAM" id="MobiDB-lite"/>
    </source>
</evidence>